<evidence type="ECO:0000256" key="5">
    <source>
        <dbReference type="ARBA" id="ARBA00023136"/>
    </source>
</evidence>
<feature type="transmembrane region" description="Helical" evidence="7">
    <location>
        <begin position="161"/>
        <end position="187"/>
    </location>
</feature>
<keyword evidence="8" id="KW-0732">Signal</keyword>
<dbReference type="PANTHER" id="PTHR43124:SF10">
    <property type="entry name" value="PURINE EFFLUX PUMP PBUE"/>
    <property type="match status" value="1"/>
</dbReference>
<keyword evidence="11" id="KW-1185">Reference proteome</keyword>
<reference evidence="10" key="2">
    <citation type="submission" date="2020-09" db="EMBL/GenBank/DDBJ databases">
        <authorList>
            <person name="Sun Q."/>
            <person name="Ohkuma M."/>
        </authorList>
    </citation>
    <scope>NUCLEOTIDE SEQUENCE</scope>
    <source>
        <strain evidence="10">JCM 3313</strain>
    </source>
</reference>
<dbReference type="EMBL" id="BMRG01000004">
    <property type="protein sequence ID" value="GGP54266.1"/>
    <property type="molecule type" value="Genomic_DNA"/>
</dbReference>
<dbReference type="RefSeq" id="WP_189223678.1">
    <property type="nucleotide sequence ID" value="NZ_BMRG01000004.1"/>
</dbReference>
<feature type="transmembrane region" description="Helical" evidence="7">
    <location>
        <begin position="294"/>
        <end position="319"/>
    </location>
</feature>
<dbReference type="Proteomes" id="UP000639606">
    <property type="component" value="Unassembled WGS sequence"/>
</dbReference>
<feature type="transmembrane region" description="Helical" evidence="7">
    <location>
        <begin position="355"/>
        <end position="374"/>
    </location>
</feature>
<evidence type="ECO:0000256" key="6">
    <source>
        <dbReference type="SAM" id="MobiDB-lite"/>
    </source>
</evidence>
<keyword evidence="2" id="KW-1003">Cell membrane</keyword>
<feature type="transmembrane region" description="Helical" evidence="7">
    <location>
        <begin position="326"/>
        <end position="349"/>
    </location>
</feature>
<name>A0A918ED59_9PSEU</name>
<comment type="caution">
    <text evidence="10">The sequence shown here is derived from an EMBL/GenBank/DDBJ whole genome shotgun (WGS) entry which is preliminary data.</text>
</comment>
<feature type="transmembrane region" description="Helical" evidence="7">
    <location>
        <begin position="268"/>
        <end position="288"/>
    </location>
</feature>
<evidence type="ECO:0000256" key="7">
    <source>
        <dbReference type="SAM" id="Phobius"/>
    </source>
</evidence>
<dbReference type="PROSITE" id="PS50850">
    <property type="entry name" value="MFS"/>
    <property type="match status" value="1"/>
</dbReference>
<evidence type="ECO:0000313" key="11">
    <source>
        <dbReference type="Proteomes" id="UP000639606"/>
    </source>
</evidence>
<dbReference type="GO" id="GO:0005886">
    <property type="term" value="C:plasma membrane"/>
    <property type="evidence" value="ECO:0007669"/>
    <property type="project" value="UniProtKB-SubCell"/>
</dbReference>
<evidence type="ECO:0000313" key="10">
    <source>
        <dbReference type="EMBL" id="GGP54266.1"/>
    </source>
</evidence>
<feature type="region of interest" description="Disordered" evidence="6">
    <location>
        <begin position="380"/>
        <end position="410"/>
    </location>
</feature>
<evidence type="ECO:0000256" key="2">
    <source>
        <dbReference type="ARBA" id="ARBA00022475"/>
    </source>
</evidence>
<dbReference type="InterPro" id="IPR020846">
    <property type="entry name" value="MFS_dom"/>
</dbReference>
<dbReference type="GO" id="GO:0022857">
    <property type="term" value="F:transmembrane transporter activity"/>
    <property type="evidence" value="ECO:0007669"/>
    <property type="project" value="InterPro"/>
</dbReference>
<gene>
    <name evidence="10" type="primary">araJ</name>
    <name evidence="10" type="ORF">GCM10010185_28420</name>
</gene>
<proteinExistence type="predicted"/>
<feature type="transmembrane region" description="Helical" evidence="7">
    <location>
        <begin position="42"/>
        <end position="65"/>
    </location>
</feature>
<reference evidence="10" key="1">
    <citation type="journal article" date="2014" name="Int. J. Syst. Evol. Microbiol.">
        <title>Complete genome sequence of Corynebacterium casei LMG S-19264T (=DSM 44701T), isolated from a smear-ripened cheese.</title>
        <authorList>
            <consortium name="US DOE Joint Genome Institute (JGI-PGF)"/>
            <person name="Walter F."/>
            <person name="Albersmeier A."/>
            <person name="Kalinowski J."/>
            <person name="Ruckert C."/>
        </authorList>
    </citation>
    <scope>NUCLEOTIDE SEQUENCE</scope>
    <source>
        <strain evidence="10">JCM 3313</strain>
    </source>
</reference>
<feature type="transmembrane region" description="Helical" evidence="7">
    <location>
        <begin position="97"/>
        <end position="119"/>
    </location>
</feature>
<dbReference type="InterPro" id="IPR011701">
    <property type="entry name" value="MFS"/>
</dbReference>
<dbReference type="InterPro" id="IPR050189">
    <property type="entry name" value="MFS_Efflux_Transporters"/>
</dbReference>
<feature type="signal peptide" evidence="8">
    <location>
        <begin position="1"/>
        <end position="26"/>
    </location>
</feature>
<dbReference type="Gene3D" id="1.20.1250.20">
    <property type="entry name" value="MFS general substrate transporter like domains"/>
    <property type="match status" value="1"/>
</dbReference>
<accession>A0A918ED59</accession>
<dbReference type="Pfam" id="PF07690">
    <property type="entry name" value="MFS_1"/>
    <property type="match status" value="1"/>
</dbReference>
<feature type="transmembrane region" description="Helical" evidence="7">
    <location>
        <begin position="72"/>
        <end position="91"/>
    </location>
</feature>
<evidence type="ECO:0000256" key="4">
    <source>
        <dbReference type="ARBA" id="ARBA00022989"/>
    </source>
</evidence>
<keyword evidence="5 7" id="KW-0472">Membrane</keyword>
<organism evidence="10 11">
    <name type="scientific">Saccharothrix coeruleofusca</name>
    <dbReference type="NCBI Taxonomy" id="33919"/>
    <lineage>
        <taxon>Bacteria</taxon>
        <taxon>Bacillati</taxon>
        <taxon>Actinomycetota</taxon>
        <taxon>Actinomycetes</taxon>
        <taxon>Pseudonocardiales</taxon>
        <taxon>Pseudonocardiaceae</taxon>
        <taxon>Saccharothrix</taxon>
    </lineage>
</organism>
<evidence type="ECO:0000256" key="1">
    <source>
        <dbReference type="ARBA" id="ARBA00004651"/>
    </source>
</evidence>
<protein>
    <submittedName>
        <fullName evidence="10">MFS transporter</fullName>
    </submittedName>
</protein>
<dbReference type="CDD" id="cd17324">
    <property type="entry name" value="MFS_NepI_like"/>
    <property type="match status" value="1"/>
</dbReference>
<sequence length="410" mass="39776">MPVVSARTRALAAASVAAGTSGYVVAAVLPELAADLDVTLASAGQVLTAFALAYAVGSPVLAVLTARWERRALIVAALVVAALGNLASALAPGLGPLLAARVVTACGAALTTPAATAVAAQLHPPGTRARAMAVVTGGLTAATVLGVPAGRAVVELAGPRAAFALTAGLCLLAAAVVALVVPATPAGPPLGLRQRLALPGGGAGARRLLLVSLLSCLATFSVYGYLTPLLTAGPAALPVSLLLLAYGVGGVLGNVLGGRAADRRGPRGPLLVALFGTAVALVLLRPALGDPVAVVAVLTAWGGLFWAFNPPLFAALVAVDPGRAGVLLALNASAIYLGIAGAGVVGGAVTATAGVQAVPVVGAVTAALAACVALSTRSPGRRRATAQAGSRAEPEGEAEQVPAAAVPLDR</sequence>
<keyword evidence="3 7" id="KW-0812">Transmembrane</keyword>
<dbReference type="InterPro" id="IPR036259">
    <property type="entry name" value="MFS_trans_sf"/>
</dbReference>
<evidence type="ECO:0000259" key="9">
    <source>
        <dbReference type="PROSITE" id="PS50850"/>
    </source>
</evidence>
<feature type="transmembrane region" description="Helical" evidence="7">
    <location>
        <begin position="232"/>
        <end position="256"/>
    </location>
</feature>
<feature type="chain" id="PRO_5037663869" evidence="8">
    <location>
        <begin position="27"/>
        <end position="410"/>
    </location>
</feature>
<dbReference type="PANTHER" id="PTHR43124">
    <property type="entry name" value="PURINE EFFLUX PUMP PBUE"/>
    <property type="match status" value="1"/>
</dbReference>
<feature type="transmembrane region" description="Helical" evidence="7">
    <location>
        <begin position="208"/>
        <end position="226"/>
    </location>
</feature>
<evidence type="ECO:0000256" key="3">
    <source>
        <dbReference type="ARBA" id="ARBA00022692"/>
    </source>
</evidence>
<evidence type="ECO:0000256" key="8">
    <source>
        <dbReference type="SAM" id="SignalP"/>
    </source>
</evidence>
<comment type="subcellular location">
    <subcellularLocation>
        <location evidence="1">Cell membrane</location>
        <topology evidence="1">Multi-pass membrane protein</topology>
    </subcellularLocation>
</comment>
<feature type="domain" description="Major facilitator superfamily (MFS) profile" evidence="9">
    <location>
        <begin position="7"/>
        <end position="381"/>
    </location>
</feature>
<feature type="transmembrane region" description="Helical" evidence="7">
    <location>
        <begin position="131"/>
        <end position="149"/>
    </location>
</feature>
<dbReference type="SUPFAM" id="SSF103473">
    <property type="entry name" value="MFS general substrate transporter"/>
    <property type="match status" value="1"/>
</dbReference>
<keyword evidence="4 7" id="KW-1133">Transmembrane helix</keyword>
<dbReference type="AlphaFoldDB" id="A0A918ED59"/>